<name>A0ACC1IX13_9FUNG</name>
<protein>
    <submittedName>
        <fullName evidence="1">Transcriptional activator spt7</fullName>
    </submittedName>
</protein>
<gene>
    <name evidence="1" type="primary">SPT7</name>
    <name evidence="1" type="ORF">LPJ66_000129</name>
</gene>
<accession>A0ACC1IX13</accession>
<keyword evidence="2" id="KW-1185">Reference proteome</keyword>
<evidence type="ECO:0000313" key="2">
    <source>
        <dbReference type="Proteomes" id="UP001150581"/>
    </source>
</evidence>
<dbReference type="Proteomes" id="UP001150581">
    <property type="component" value="Unassembled WGS sequence"/>
</dbReference>
<comment type="caution">
    <text evidence="1">The sequence shown here is derived from an EMBL/GenBank/DDBJ whole genome shotgun (WGS) entry which is preliminary data.</text>
</comment>
<evidence type="ECO:0000313" key="1">
    <source>
        <dbReference type="EMBL" id="KAJ1902369.1"/>
    </source>
</evidence>
<sequence length="1254" mass="136337">MGDSRGLRLKLARGHIDISTNWTQRSYWIALHLDKGKQWASHLTAAELPWLTKALESIELWDQFITPRSEQWRFQKPPPAIFQITTPSSNKSEAEQAESEQVEQVDSAGPAGKRAFSEDTNGGLTTAEAAAEKRLRINGSAAADNDDVMSVVSGSGSDIDMWTGDASLSPKAMSPATHVPKPLRPDDWAVAAAESSIVCAMAAFHARTAIFEQYVSVLCDSTDCKLCTDAVDARRAVADAEERLAGGGAAGEGPAMAMAQKGADAALVPLVSRSLDADEDYDEDEGEGQDEGGESQVTQPPSIPAALKLQAATIADADALPDTNTTSDGIRASLRSVFHTLDELGAAAHEHQVHEMHRQQIMQTMEQRAQEPKDMLVSKLGSLHNMKNLAHFIDKHRSSVTMSTRELSHLLSEVRPKRTKWANDRRVGQVELYDALELVLQELKAMGEAAVPFLQQVKRKDAPDYYKVIKHPMDLAAMAKNLRSEVYNSKRQFADHLQLIRDNCYTYNTDPGNYYRKSVDALLAKSKVLMEAVPDIVVREKGATAQAQAQAANGDDAHTECGDESGNESPSASRTGYGHREDSLDDTPAPPSANEDRSFEPTKPGSPLVLLPPPPPEDQPGASASASVLAQNIARAGASAAIAELAEGYDRPLADRIWRARVRRPLAEYLRRADASAAIAEGYDRPPPPARTPAKMRDFLRFAHDSSDCIAAADITALEEDARAEADVPRLRTAGASADADAERRHWLQRAEQLDAQTWPFVEECEPAAGLPQLEPPGAQAQRDGVLRWLNDDCDEPLPDTGTENHRPSIEAYAAARFPDNPMWRGMADNVDRLRSIREIDSKIWAAKLNIPLGHLHPHSAAPRALDDPAPCARAIHAAYANTADPPGGLRLDHHCARALLHRTTALILAHTGFDAITAAAASTLNDFFIDYMANLGRSLRTYTDKHARTMSSEAILAHALYDNGIEDLGELEYYARGDVAKHHTKLCEVQKKLSKAFQDTMADGRLDAEPMDAGLDTGDAYVTGSVGGGLADLGDDFFGFKELGLDKEFGLESLSVPQRLWYARPPGSADGAGLTPYQQQMLLLQQQQQQQQEALAHPQPKPWPPLRTPRGQIGLLHPFICEKLKHVNAVECVPGFTTDGELIAKEEGEDNEDEDEDEAYALPDTWVPVPEDESLPTRLRYGATRAKVPPPNYLTHPRTHMHVGSGQVPDTPTTAGAGAGRNAKKRPAKNTASKTTATATTIGKASRKKSAGA</sequence>
<proteinExistence type="predicted"/>
<dbReference type="EMBL" id="JANBPG010000002">
    <property type="protein sequence ID" value="KAJ1902369.1"/>
    <property type="molecule type" value="Genomic_DNA"/>
</dbReference>
<organism evidence="1 2">
    <name type="scientific">Kickxella alabastrina</name>
    <dbReference type="NCBI Taxonomy" id="61397"/>
    <lineage>
        <taxon>Eukaryota</taxon>
        <taxon>Fungi</taxon>
        <taxon>Fungi incertae sedis</taxon>
        <taxon>Zoopagomycota</taxon>
        <taxon>Kickxellomycotina</taxon>
        <taxon>Kickxellomycetes</taxon>
        <taxon>Kickxellales</taxon>
        <taxon>Kickxellaceae</taxon>
        <taxon>Kickxella</taxon>
    </lineage>
</organism>
<reference evidence="1" key="1">
    <citation type="submission" date="2022-07" db="EMBL/GenBank/DDBJ databases">
        <title>Phylogenomic reconstructions and comparative analyses of Kickxellomycotina fungi.</title>
        <authorList>
            <person name="Reynolds N.K."/>
            <person name="Stajich J.E."/>
            <person name="Barry K."/>
            <person name="Grigoriev I.V."/>
            <person name="Crous P."/>
            <person name="Smith M.E."/>
        </authorList>
    </citation>
    <scope>NUCLEOTIDE SEQUENCE</scope>
    <source>
        <strain evidence="1">Benny 63K</strain>
    </source>
</reference>